<evidence type="ECO:0000256" key="1">
    <source>
        <dbReference type="SAM" id="Phobius"/>
    </source>
</evidence>
<accession>A0AAU7VKP8</accession>
<reference evidence="2" key="2">
    <citation type="submission" date="2024-06" db="EMBL/GenBank/DDBJ databases">
        <authorList>
            <person name="Petrova K.O."/>
            <person name="Toshchakov S.V."/>
            <person name="Boltjanskaja Y.V."/>
            <person name="Kevbrin V."/>
        </authorList>
    </citation>
    <scope>NUCLEOTIDE SEQUENCE</scope>
    <source>
        <strain evidence="2">Z-910T</strain>
    </source>
</reference>
<feature type="transmembrane region" description="Helical" evidence="1">
    <location>
        <begin position="12"/>
        <end position="35"/>
    </location>
</feature>
<dbReference type="AlphaFoldDB" id="A0AAU7VKP8"/>
<feature type="transmembrane region" description="Helical" evidence="1">
    <location>
        <begin position="55"/>
        <end position="74"/>
    </location>
</feature>
<keyword evidence="1" id="KW-0472">Membrane</keyword>
<gene>
    <name evidence="2" type="ORF">PRVXT_002666</name>
</gene>
<feature type="transmembrane region" description="Helical" evidence="1">
    <location>
        <begin position="103"/>
        <end position="121"/>
    </location>
</feature>
<protein>
    <recommendedName>
        <fullName evidence="3">Transporter</fullName>
    </recommendedName>
</protein>
<sequence>MERIKKGLLRYATGIEVVLALLILLGVTIALTSVVRYLTIIPQSDTTNIYEVLQNFLSIALLLVIGIELVLMLLTHSPTSVLELVLFAIARKMLVYSETMLELLIATAAIAIVFAIKKYLLDEKQLTFIKKTQNKQRTKLEQPQNIEDLVHYLEDEKYDNQIKEGKEFTVGNLKLKVDSVVDGVVKDMKIERIDDKGM</sequence>
<name>A0AAU7VKP8_9FIRM</name>
<keyword evidence="1" id="KW-1133">Transmembrane helix</keyword>
<evidence type="ECO:0000313" key="2">
    <source>
        <dbReference type="EMBL" id="XBX74615.1"/>
    </source>
</evidence>
<proteinExistence type="predicted"/>
<dbReference type="EMBL" id="CP158367">
    <property type="protein sequence ID" value="XBX74615.1"/>
    <property type="molecule type" value="Genomic_DNA"/>
</dbReference>
<dbReference type="RefSeq" id="WP_350343367.1">
    <property type="nucleotide sequence ID" value="NZ_CP158367.1"/>
</dbReference>
<reference evidence="2" key="1">
    <citation type="journal article" date="2013" name="Extremophiles">
        <title>Proteinivorax tanatarense gen. nov., sp. nov., an anaerobic, haloalkaliphilic, proteolytic bacterium isolated from a decaying algal bloom, and proposal of Proteinivoraceae fam. nov.</title>
        <authorList>
            <person name="Kevbrin V."/>
            <person name="Boltyanskaya Y."/>
            <person name="Zhilina T."/>
            <person name="Kolganova T."/>
            <person name="Lavrentjeva E."/>
            <person name="Kuznetsov B."/>
        </authorList>
    </citation>
    <scope>NUCLEOTIDE SEQUENCE</scope>
    <source>
        <strain evidence="2">Z-910T</strain>
    </source>
</reference>
<keyword evidence="1" id="KW-0812">Transmembrane</keyword>
<evidence type="ECO:0008006" key="3">
    <source>
        <dbReference type="Google" id="ProtNLM"/>
    </source>
</evidence>
<organism evidence="2">
    <name type="scientific">Proteinivorax tanatarense</name>
    <dbReference type="NCBI Taxonomy" id="1260629"/>
    <lineage>
        <taxon>Bacteria</taxon>
        <taxon>Bacillati</taxon>
        <taxon>Bacillota</taxon>
        <taxon>Clostridia</taxon>
        <taxon>Eubacteriales</taxon>
        <taxon>Proteinivoracaceae</taxon>
        <taxon>Proteinivorax</taxon>
    </lineage>
</organism>